<accession>A0A8J4HBJ2</accession>
<organism evidence="1">
    <name type="scientific">Acidicaldus sp</name>
    <dbReference type="NCBI Taxonomy" id="1872105"/>
    <lineage>
        <taxon>Bacteria</taxon>
        <taxon>Pseudomonadati</taxon>
        <taxon>Pseudomonadota</taxon>
        <taxon>Alphaproteobacteria</taxon>
        <taxon>Acetobacterales</taxon>
        <taxon>Acetobacteraceae</taxon>
        <taxon>Acidicaldus</taxon>
    </lineage>
</organism>
<sequence length="142" mass="15445">MPATQFSIGSDCTLVVIAPSGQIDLTYVTGFESRQLTAQVRVDRLDGVQMGAELPKGWEGGFDLERGSSEVDDFIAGIEAAYYSGGAMQTSTLYQYVNEVDGSTSTYQYSSVVFRLANAGTWKGDAAVRQRLEFFASSRVRV</sequence>
<dbReference type="AlphaFoldDB" id="A0A8J4HBJ2"/>
<comment type="caution">
    <text evidence="1">The sequence shown here is derived from an EMBL/GenBank/DDBJ whole genome shotgun (WGS) entry which is preliminary data.</text>
</comment>
<evidence type="ECO:0000313" key="1">
    <source>
        <dbReference type="EMBL" id="HGC42490.1"/>
    </source>
</evidence>
<dbReference type="EMBL" id="DTQM01000089">
    <property type="protein sequence ID" value="HGC42490.1"/>
    <property type="molecule type" value="Genomic_DNA"/>
</dbReference>
<proteinExistence type="predicted"/>
<reference evidence="1" key="1">
    <citation type="journal article" date="2020" name="mSystems">
        <title>Genome- and Community-Level Interaction Insights into Carbon Utilization and Element Cycling Functions of Hydrothermarchaeota in Hydrothermal Sediment.</title>
        <authorList>
            <person name="Zhou Z."/>
            <person name="Liu Y."/>
            <person name="Xu W."/>
            <person name="Pan J."/>
            <person name="Luo Z.H."/>
            <person name="Li M."/>
        </authorList>
    </citation>
    <scope>NUCLEOTIDE SEQUENCE</scope>
    <source>
        <strain evidence="1">SpSt-997</strain>
    </source>
</reference>
<gene>
    <name evidence="1" type="ORF">ENY07_04595</name>
</gene>
<protein>
    <submittedName>
        <fullName evidence="1">Uncharacterized protein</fullName>
    </submittedName>
</protein>
<name>A0A8J4HBJ2_9PROT</name>